<comment type="caution">
    <text evidence="2">The sequence shown here is derived from an EMBL/GenBank/DDBJ whole genome shotgun (WGS) entry which is preliminary data.</text>
</comment>
<dbReference type="PANTHER" id="PTHR33527:SF18">
    <property type="entry name" value="F13O11.17 PROTEIN"/>
    <property type="match status" value="1"/>
</dbReference>
<keyword evidence="1" id="KW-1133">Transmembrane helix</keyword>
<evidence type="ECO:0000313" key="2">
    <source>
        <dbReference type="EMBL" id="TXG62153.1"/>
    </source>
</evidence>
<evidence type="ECO:0000256" key="1">
    <source>
        <dbReference type="SAM" id="Phobius"/>
    </source>
</evidence>
<keyword evidence="1" id="KW-0472">Membrane</keyword>
<dbReference type="AlphaFoldDB" id="A0A5C7HYD0"/>
<name>A0A5C7HYD0_9ROSI</name>
<accession>A0A5C7HYD0</accession>
<dbReference type="PANTHER" id="PTHR33527">
    <property type="entry name" value="OS07G0274300 PROTEIN"/>
    <property type="match status" value="1"/>
</dbReference>
<dbReference type="OrthoDB" id="1882251at2759"/>
<evidence type="ECO:0008006" key="4">
    <source>
        <dbReference type="Google" id="ProtNLM"/>
    </source>
</evidence>
<dbReference type="EMBL" id="VAHF01000005">
    <property type="protein sequence ID" value="TXG62153.1"/>
    <property type="molecule type" value="Genomic_DNA"/>
</dbReference>
<keyword evidence="1" id="KW-0812">Transmembrane</keyword>
<proteinExistence type="predicted"/>
<protein>
    <recommendedName>
        <fullName evidence="4">Transmembrane protein</fullName>
    </recommendedName>
</protein>
<keyword evidence="3" id="KW-1185">Reference proteome</keyword>
<feature type="transmembrane region" description="Helical" evidence="1">
    <location>
        <begin position="39"/>
        <end position="57"/>
    </location>
</feature>
<gene>
    <name evidence="2" type="ORF">EZV62_013516</name>
</gene>
<sequence length="86" mass="10309">MKHISDEENDRTMFVTFARGFPVTETEVRRRCIFRKMSLVILLPLCARLVFSFATTVDQVLNGKRIAKFRFRGRHIWGRKYERSRD</sequence>
<evidence type="ECO:0000313" key="3">
    <source>
        <dbReference type="Proteomes" id="UP000323000"/>
    </source>
</evidence>
<organism evidence="2 3">
    <name type="scientific">Acer yangbiense</name>
    <dbReference type="NCBI Taxonomy" id="1000413"/>
    <lineage>
        <taxon>Eukaryota</taxon>
        <taxon>Viridiplantae</taxon>
        <taxon>Streptophyta</taxon>
        <taxon>Embryophyta</taxon>
        <taxon>Tracheophyta</taxon>
        <taxon>Spermatophyta</taxon>
        <taxon>Magnoliopsida</taxon>
        <taxon>eudicotyledons</taxon>
        <taxon>Gunneridae</taxon>
        <taxon>Pentapetalae</taxon>
        <taxon>rosids</taxon>
        <taxon>malvids</taxon>
        <taxon>Sapindales</taxon>
        <taxon>Sapindaceae</taxon>
        <taxon>Hippocastanoideae</taxon>
        <taxon>Acereae</taxon>
        <taxon>Acer</taxon>
    </lineage>
</organism>
<dbReference type="Proteomes" id="UP000323000">
    <property type="component" value="Chromosome 5"/>
</dbReference>
<reference evidence="3" key="1">
    <citation type="journal article" date="2019" name="Gigascience">
        <title>De novo genome assembly of the endangered Acer yangbiense, a plant species with extremely small populations endemic to Yunnan Province, China.</title>
        <authorList>
            <person name="Yang J."/>
            <person name="Wariss H.M."/>
            <person name="Tao L."/>
            <person name="Zhang R."/>
            <person name="Yun Q."/>
            <person name="Hollingsworth P."/>
            <person name="Dao Z."/>
            <person name="Luo G."/>
            <person name="Guo H."/>
            <person name="Ma Y."/>
            <person name="Sun W."/>
        </authorList>
    </citation>
    <scope>NUCLEOTIDE SEQUENCE [LARGE SCALE GENOMIC DNA]</scope>
    <source>
        <strain evidence="3">cv. Malutang</strain>
    </source>
</reference>